<gene>
    <name evidence="1" type="ORF">DPEC_G00213840</name>
</gene>
<evidence type="ECO:0000313" key="2">
    <source>
        <dbReference type="Proteomes" id="UP001157502"/>
    </source>
</evidence>
<protein>
    <submittedName>
        <fullName evidence="1">Uncharacterized protein</fullName>
    </submittedName>
</protein>
<name>A0ACC2G6Y6_DALPE</name>
<accession>A0ACC2G6Y6</accession>
<proteinExistence type="predicted"/>
<sequence length="69" mass="7868">MPAACREPRYSVQDVIDINQNGESEVEMELNDTDESDEDSDEDVCRQMDKENQLPGLSRKSVLSNIFCK</sequence>
<dbReference type="Proteomes" id="UP001157502">
    <property type="component" value="Chromosome 17"/>
</dbReference>
<reference evidence="1" key="1">
    <citation type="submission" date="2021-05" db="EMBL/GenBank/DDBJ databases">
        <authorList>
            <person name="Pan Q."/>
            <person name="Jouanno E."/>
            <person name="Zahm M."/>
            <person name="Klopp C."/>
            <person name="Cabau C."/>
            <person name="Louis A."/>
            <person name="Berthelot C."/>
            <person name="Parey E."/>
            <person name="Roest Crollius H."/>
            <person name="Montfort J."/>
            <person name="Robinson-Rechavi M."/>
            <person name="Bouchez O."/>
            <person name="Lampietro C."/>
            <person name="Lopez Roques C."/>
            <person name="Donnadieu C."/>
            <person name="Postlethwait J."/>
            <person name="Bobe J."/>
            <person name="Dillon D."/>
            <person name="Chandos A."/>
            <person name="von Hippel F."/>
            <person name="Guiguen Y."/>
        </authorList>
    </citation>
    <scope>NUCLEOTIDE SEQUENCE</scope>
    <source>
        <strain evidence="1">YG-Jan2019</strain>
    </source>
</reference>
<dbReference type="EMBL" id="CM055744">
    <property type="protein sequence ID" value="KAJ7999285.1"/>
    <property type="molecule type" value="Genomic_DNA"/>
</dbReference>
<evidence type="ECO:0000313" key="1">
    <source>
        <dbReference type="EMBL" id="KAJ7999285.1"/>
    </source>
</evidence>
<comment type="caution">
    <text evidence="1">The sequence shown here is derived from an EMBL/GenBank/DDBJ whole genome shotgun (WGS) entry which is preliminary data.</text>
</comment>
<keyword evidence="2" id="KW-1185">Reference proteome</keyword>
<organism evidence="1 2">
    <name type="scientific">Dallia pectoralis</name>
    <name type="common">Alaska blackfish</name>
    <dbReference type="NCBI Taxonomy" id="75939"/>
    <lineage>
        <taxon>Eukaryota</taxon>
        <taxon>Metazoa</taxon>
        <taxon>Chordata</taxon>
        <taxon>Craniata</taxon>
        <taxon>Vertebrata</taxon>
        <taxon>Euteleostomi</taxon>
        <taxon>Actinopterygii</taxon>
        <taxon>Neopterygii</taxon>
        <taxon>Teleostei</taxon>
        <taxon>Protacanthopterygii</taxon>
        <taxon>Esociformes</taxon>
        <taxon>Umbridae</taxon>
        <taxon>Dallia</taxon>
    </lineage>
</organism>